<dbReference type="SUPFAM" id="SSF47220">
    <property type="entry name" value="alpha-catenin/vinculin-like"/>
    <property type="match status" value="4"/>
</dbReference>
<feature type="non-terminal residue" evidence="9">
    <location>
        <position position="1"/>
    </location>
</feature>
<feature type="region of interest" description="Disordered" evidence="8">
    <location>
        <begin position="888"/>
        <end position="944"/>
    </location>
</feature>
<sequence length="944" mass="106506">HILPCYFALVSDCGRGMATHGYMNGLSNGFSNSHNGHTVRTDDNIIPSLKEVFHDLRKELAPKRPINLKSGDSGDQYVSKVNETITIFKRDAAELIAQRESDINKRVNLKLRDHARKYVNDLKNILSNVDRIAHHLNAAAHSMVNDLFSSTKRIDATRLSHEELEEIAKFFFVADQLDVYFIITNIDLANTLLHDLRNARTIEEIEEKYSLLFNVLEEIDEQTRIRVAELRSSEDVIGGNSVMAAHQLVKSSLPLVYSTTKTVLHHPHAAALCDAAHSDMHNALGELQAALDGRSMEGSFASDSYLKGFGQLAAELYHFQKRFMMPPSEYRDHRDRADLEESLERIVTRSAGIADESSTRHERKHKIINECNQLRQALQELLKEYEINRGRAETSEDMDMAMLLVERRIKELKRHLRRAIIDNVGDAFLDRTTPLLMMIEVARRGDRPLTQDAAYGPRGFEVHAKRLVEVAKLSTEMCMEPEKIRGIKFASEQVSRLIPQVIEAALLLCENPSSQMADEHMEEMRKLWEEKVHTLTLAVGCLISLDDFLAVTEAHLVEDSLVAFTAITEGQVAQVDSSCGAIRGRCLRVYDMVEDSLCEIGETTVETVKMANKILKGEVERFEDHSSALLNKLDEGENMTQHERMVEGQEFSSSCTLILTAVKNIRNAILINRNIDDVDSDNDYDDDGVTHADQKSTVSDADNQQRMMRKLPEEDKKKIQDQVEVFNLHQKKFEQEAAEWADSDILTLARKMCEILGAMMDFTRGRGRLKSTMDVIRSSQEISMVGQKLSVLARQMGDEAEESNSGNQQLKITKKDLESYLAKMDTFCGQLNMCSRVKADVTLASDGQVVVSGLDSVLTLTQAARNLLTAVVSAVQKSYIISTKFPSNSRQPTVSWEMSAPKKQPLVERPSPAKNGREGGNRVVRRASERRPMPDLREFTTRHH</sequence>
<keyword evidence="6" id="KW-0965">Cell junction</keyword>
<dbReference type="GO" id="GO:0008013">
    <property type="term" value="F:beta-catenin binding"/>
    <property type="evidence" value="ECO:0007669"/>
    <property type="project" value="TreeGrafter"/>
</dbReference>
<dbReference type="GO" id="GO:0016477">
    <property type="term" value="P:cell migration"/>
    <property type="evidence" value="ECO:0007669"/>
    <property type="project" value="TreeGrafter"/>
</dbReference>
<evidence type="ECO:0000256" key="3">
    <source>
        <dbReference type="ARBA" id="ARBA00008376"/>
    </source>
</evidence>
<dbReference type="Gene3D" id="6.10.250.2510">
    <property type="match status" value="1"/>
</dbReference>
<evidence type="ECO:0000256" key="7">
    <source>
        <dbReference type="SAM" id="Coils"/>
    </source>
</evidence>
<dbReference type="GO" id="GO:0098609">
    <property type="term" value="P:cell-cell adhesion"/>
    <property type="evidence" value="ECO:0007669"/>
    <property type="project" value="TreeGrafter"/>
</dbReference>
<protein>
    <submittedName>
        <fullName evidence="9">Uncharacterized protein</fullName>
    </submittedName>
</protein>
<dbReference type="InterPro" id="IPR006077">
    <property type="entry name" value="Vinculin/catenin"/>
</dbReference>
<dbReference type="PRINTS" id="PR00805">
    <property type="entry name" value="ALPHACATENIN"/>
</dbReference>
<dbReference type="EMBL" id="BTRK01000006">
    <property type="protein sequence ID" value="GMR58858.1"/>
    <property type="molecule type" value="Genomic_DNA"/>
</dbReference>
<keyword evidence="4" id="KW-0963">Cytoplasm</keyword>
<evidence type="ECO:0000256" key="6">
    <source>
        <dbReference type="ARBA" id="ARBA00022949"/>
    </source>
</evidence>
<feature type="coiled-coil region" evidence="7">
    <location>
        <begin position="364"/>
        <end position="395"/>
    </location>
</feature>
<accession>A0AAN5IAJ8</accession>
<dbReference type="GO" id="GO:0005737">
    <property type="term" value="C:cytoplasm"/>
    <property type="evidence" value="ECO:0007669"/>
    <property type="project" value="UniProtKB-SubCell"/>
</dbReference>
<dbReference type="GO" id="GO:0051015">
    <property type="term" value="F:actin filament binding"/>
    <property type="evidence" value="ECO:0007669"/>
    <property type="project" value="InterPro"/>
</dbReference>
<keyword evidence="10" id="KW-1185">Reference proteome</keyword>
<dbReference type="Proteomes" id="UP001328107">
    <property type="component" value="Unassembled WGS sequence"/>
</dbReference>
<feature type="compositionally biased region" description="Basic and acidic residues" evidence="8">
    <location>
        <begin position="915"/>
        <end position="944"/>
    </location>
</feature>
<evidence type="ECO:0000256" key="4">
    <source>
        <dbReference type="ARBA" id="ARBA00022490"/>
    </source>
</evidence>
<dbReference type="PANTHER" id="PTHR18914:SF9">
    <property type="entry name" value="CATENIN ALPHA"/>
    <property type="match status" value="1"/>
</dbReference>
<organism evidence="9 10">
    <name type="scientific">Pristionchus mayeri</name>
    <dbReference type="NCBI Taxonomy" id="1317129"/>
    <lineage>
        <taxon>Eukaryota</taxon>
        <taxon>Metazoa</taxon>
        <taxon>Ecdysozoa</taxon>
        <taxon>Nematoda</taxon>
        <taxon>Chromadorea</taxon>
        <taxon>Rhabditida</taxon>
        <taxon>Rhabditina</taxon>
        <taxon>Diplogasteromorpha</taxon>
        <taxon>Diplogasteroidea</taxon>
        <taxon>Neodiplogasteridae</taxon>
        <taxon>Pristionchus</taxon>
    </lineage>
</organism>
<evidence type="ECO:0000313" key="9">
    <source>
        <dbReference type="EMBL" id="GMR58858.1"/>
    </source>
</evidence>
<feature type="region of interest" description="Disordered" evidence="8">
    <location>
        <begin position="685"/>
        <end position="704"/>
    </location>
</feature>
<dbReference type="Gene3D" id="1.20.120.230">
    <property type="entry name" value="Alpha-catenin/vinculin-like"/>
    <property type="match status" value="4"/>
</dbReference>
<dbReference type="GO" id="GO:0016342">
    <property type="term" value="C:catenin complex"/>
    <property type="evidence" value="ECO:0007669"/>
    <property type="project" value="TreeGrafter"/>
</dbReference>
<evidence type="ECO:0000256" key="5">
    <source>
        <dbReference type="ARBA" id="ARBA00022889"/>
    </source>
</evidence>
<comment type="similarity">
    <text evidence="3">Belongs to the vinculin/alpha-catenin family.</text>
</comment>
<dbReference type="GO" id="GO:0045296">
    <property type="term" value="F:cadherin binding"/>
    <property type="evidence" value="ECO:0007669"/>
    <property type="project" value="InterPro"/>
</dbReference>
<keyword evidence="7" id="KW-0175">Coiled coil</keyword>
<dbReference type="PANTHER" id="PTHR18914">
    <property type="entry name" value="ALPHA CATENIN"/>
    <property type="match status" value="1"/>
</dbReference>
<dbReference type="GO" id="GO:0005912">
    <property type="term" value="C:adherens junction"/>
    <property type="evidence" value="ECO:0007669"/>
    <property type="project" value="TreeGrafter"/>
</dbReference>
<comment type="caution">
    <text evidence="9">The sequence shown here is derived from an EMBL/GenBank/DDBJ whole genome shotgun (WGS) entry which is preliminary data.</text>
</comment>
<dbReference type="InterPro" id="IPR001033">
    <property type="entry name" value="Alpha_catenin"/>
</dbReference>
<reference evidence="10" key="1">
    <citation type="submission" date="2022-10" db="EMBL/GenBank/DDBJ databases">
        <title>Genome assembly of Pristionchus species.</title>
        <authorList>
            <person name="Yoshida K."/>
            <person name="Sommer R.J."/>
        </authorList>
    </citation>
    <scope>NUCLEOTIDE SEQUENCE [LARGE SCALE GENOMIC DNA]</scope>
    <source>
        <strain evidence="10">RS5460</strain>
    </source>
</reference>
<evidence type="ECO:0000256" key="8">
    <source>
        <dbReference type="SAM" id="MobiDB-lite"/>
    </source>
</evidence>
<dbReference type="Pfam" id="PF01044">
    <property type="entry name" value="Vinculin"/>
    <property type="match status" value="1"/>
</dbReference>
<proteinExistence type="inferred from homology"/>
<dbReference type="AlphaFoldDB" id="A0AAN5IAJ8"/>
<feature type="compositionally biased region" description="Polar residues" evidence="8">
    <location>
        <begin position="695"/>
        <end position="704"/>
    </location>
</feature>
<dbReference type="InterPro" id="IPR036723">
    <property type="entry name" value="Alpha-catenin/vinculin-like_sf"/>
</dbReference>
<name>A0AAN5IAJ8_9BILA</name>
<evidence type="ECO:0000256" key="2">
    <source>
        <dbReference type="ARBA" id="ARBA00004496"/>
    </source>
</evidence>
<keyword evidence="5" id="KW-0130">Cell adhesion</keyword>
<evidence type="ECO:0000313" key="10">
    <source>
        <dbReference type="Proteomes" id="UP001328107"/>
    </source>
</evidence>
<gene>
    <name evidence="9" type="ORF">PMAYCL1PPCAC_29053</name>
</gene>
<comment type="subcellular location">
    <subcellularLocation>
        <location evidence="1">Cell junction</location>
    </subcellularLocation>
    <subcellularLocation>
        <location evidence="2">Cytoplasm</location>
    </subcellularLocation>
</comment>
<evidence type="ECO:0000256" key="1">
    <source>
        <dbReference type="ARBA" id="ARBA00004282"/>
    </source>
</evidence>